<dbReference type="SMART" id="SM01360">
    <property type="entry name" value="A2M"/>
    <property type="match status" value="1"/>
</dbReference>
<dbReference type="InterPro" id="IPR001599">
    <property type="entry name" value="Macroglobln_a2"/>
</dbReference>
<evidence type="ECO:0000256" key="1">
    <source>
        <dbReference type="ARBA" id="ARBA00010556"/>
    </source>
</evidence>
<dbReference type="Pfam" id="PF17973">
    <property type="entry name" value="bMG10"/>
    <property type="match status" value="1"/>
</dbReference>
<organism evidence="4 5">
    <name type="scientific">Segatella cerevisiae</name>
    <dbReference type="NCBI Taxonomy" id="2053716"/>
    <lineage>
        <taxon>Bacteria</taxon>
        <taxon>Pseudomonadati</taxon>
        <taxon>Bacteroidota</taxon>
        <taxon>Bacteroidia</taxon>
        <taxon>Bacteroidales</taxon>
        <taxon>Prevotellaceae</taxon>
        <taxon>Segatella</taxon>
    </lineage>
</organism>
<sequence>MNKKLWMIVLSFLLPLSMMADSYQSLWRQFTDAQHKDLPATQLNILKQIASKSEKDHNYGQLLSAELKAASLKSNISPDSLSAEVGRLKSKAQKAEPSDPVLAAIYESALGRFYAENPNLGDDHVTQSKKYYQLSMQHPDLLAKQKASEFTPLFIKGTDSAIFNNDLLHVIGLQAKDYKTLLDYYQHAGNRAASCIIACKQLDANQKVGVLDTCKSQYLHRLDSLIQVYRDIPETGELALARYRFLQRVKSVTVADRIHYIDYALSQWGNWQGMDFLRNEKKELTNPSFSASLQRVVIIPNQSFQVKVDLIRHLPSLSLSIRKINIGVGQLSTLLGTRGLTTLNEAQYKTLKGYLSDEVLATQKKSYGMRQPYEILKDSFEVKGLPVGIYLVEMTSGDKDIATQRAFFFVSDVALLHEELPEGKVRYAVVSATTGQPLQNATLRLTLSGNAVVSHSGSSDYSKATTLKCDDKGEVICPYTQQNSVIYVSTPSDSCCPEMNVWGNYSYYAPRQESENVNLFTDRKIYRPGQTVHVAAIDYTIKEGVKAKAASGKKIQLVLRNANGKSVAEAEVSTDEYGTASTSFSLPANGLTGRFSVYADNHQGAVSSTYFNVEEYKRPTFQVTFPETNQIYHAGDTVTVKATAKNYTGVPVQGARVKYEVVRRPAIWWRLFGLDEAQKSVYTDTAVTDDKGEFIVRVPMVIDNPGDDAARFYHFEVNASVTDAGGETESGTLTLPLGTRATAFSCDLPEKAEIDSLKSIVFQYRNAAGTAIPATVNYRFDNGTESTAKANESVTLKGLSNLSSGRHILWAVCGTDTLKQSVVLFKMTDKTPVVDTRDWFYQSSKTFSEKGQPVYVQVGSSDPDQHILYAIFSGNKILESGTIDQTKALYTRAFTYRPEYGDGILLTYAWMKNGVAYIHTTTIEAPLPDKRLKLNWSTFRNMLTPGQKETWTLKITRPDGTPASAQLLSVLYDKSLDQILQHNWNFSLDLSRSLPSTSWQAAQSRFSWLNLNGNASYQTLKTNPLAFTTFDPTYFDTGNAMIFPGVGPVGIQMRAAVTDSGKMPMALAEKKLVSMNGLENLSESDDRTASPHSATGGLRENKNETAFFYPALTTDSKGNVVLKFTLPESVTTWRFMALAHDKDMNFGSLSDEVIARKTVMIQPNMPRFVREGDRANIEGRLSNTSSQTVSGTAHIELLDPETEKPVYAESSRYTIAPEGIAVVNFALDLTAQSALTQKISGFDHSLLICRMTVAGKDYSDGEQHYLPVLPDREYVSRSLAFTQNEPGRKTIDLASLFPSNTTDKKLTVEYTNQPSWLMIQSLPSIAIPDNDNAVSLAAAYYANGIAAYLMNKNPELKRIVELWKKESPKTSTLMSQLDQDQDLKQIVLSETPWVLEADKQTDQKQKLCELLDENLIQSRRDEILSKLRRLQSSDGSWAWWQGMSGNIHMTEMVSEALVRLNAMTGKQQETAEMLSQAFKWMSGKMHEEVLQLRKEQSKGEKDVLPSEEALRYLYISAIDGRTLSSQGETDKNYLVNLIVDHGSALTIYGKAKTAIILAKQHHLQKAKEYLQSVKEYSVYTDEMGRYFDTHKAAYSWCDYKIPTEVAAIEGLRMIEPGSGAIDEMRRWLLQEKRTTSWDTPANAVDAVYAFGVDSLIPEGKESLSVLKIDGKQLETSPATGGLGYVKSSEAVKDVKTLTVDKVSTGTSWGAVYAQFMQKGTEVQGNQSGMTLERELLSASGSKLDPGDLKVGDRVTVRLTVTCDRDYDFVQLSDQRPACFEPVRQLSGYAGDYYYAPKDQTTNYFFDNLSKGKHVLQTEYVVDRTGNYQSGTCTVQCAYSPAYGARVAAQTYMVK</sequence>
<feature type="chain" id="PRO_5047293269" evidence="2">
    <location>
        <begin position="21"/>
        <end position="1854"/>
    </location>
</feature>
<proteinExistence type="inferred from homology"/>
<dbReference type="Proteomes" id="UP001204015">
    <property type="component" value="Unassembled WGS sequence"/>
</dbReference>
<dbReference type="Pfam" id="PF00207">
    <property type="entry name" value="A2M"/>
    <property type="match status" value="1"/>
</dbReference>
<dbReference type="Gene3D" id="1.50.10.20">
    <property type="match status" value="1"/>
</dbReference>
<accession>A0ABT1BY66</accession>
<dbReference type="InterPro" id="IPR002890">
    <property type="entry name" value="MG2"/>
</dbReference>
<dbReference type="InterPro" id="IPR041246">
    <property type="entry name" value="Bact_MG10"/>
</dbReference>
<dbReference type="RefSeq" id="WP_252761396.1">
    <property type="nucleotide sequence ID" value="NZ_JAMXLY010000036.1"/>
</dbReference>
<evidence type="ECO:0000313" key="5">
    <source>
        <dbReference type="Proteomes" id="UP001204015"/>
    </source>
</evidence>
<reference evidence="4 5" key="1">
    <citation type="submission" date="2022-06" db="EMBL/GenBank/DDBJ databases">
        <title>A taxonomic note on the genus Prevotella: Description of four novel genera and emended description of the genera Hallella and Xylanibacter.</title>
        <authorList>
            <person name="Hitch T.C.A."/>
        </authorList>
    </citation>
    <scope>NUCLEOTIDE SEQUENCE [LARGE SCALE GENOMIC DNA]</scope>
    <source>
        <strain evidence="4 5">DSM 100619</strain>
    </source>
</reference>
<dbReference type="EMBL" id="JAMXLY010000036">
    <property type="protein sequence ID" value="MCO6026039.1"/>
    <property type="molecule type" value="Genomic_DNA"/>
</dbReference>
<name>A0ABT1BY66_9BACT</name>
<protein>
    <submittedName>
        <fullName evidence="4">MG2 domain-containing protein</fullName>
    </submittedName>
</protein>
<dbReference type="Gene3D" id="2.60.40.1930">
    <property type="match status" value="1"/>
</dbReference>
<dbReference type="InterPro" id="IPR051802">
    <property type="entry name" value="YfhM-like"/>
</dbReference>
<dbReference type="InterPro" id="IPR008930">
    <property type="entry name" value="Terpenoid_cyclase/PrenylTrfase"/>
</dbReference>
<dbReference type="Pfam" id="PF01835">
    <property type="entry name" value="MG2"/>
    <property type="match status" value="1"/>
</dbReference>
<comment type="similarity">
    <text evidence="1">Belongs to the protease inhibitor I39 (alpha-2-macroglobulin) family. Bacterial alpha-2-macroglobulin subfamily.</text>
</comment>
<comment type="caution">
    <text evidence="4">The sequence shown here is derived from an EMBL/GenBank/DDBJ whole genome shotgun (WGS) entry which is preliminary data.</text>
</comment>
<dbReference type="PANTHER" id="PTHR40094:SF1">
    <property type="entry name" value="UBIQUITIN DOMAIN-CONTAINING PROTEIN"/>
    <property type="match status" value="1"/>
</dbReference>
<gene>
    <name evidence="4" type="ORF">NG821_09340</name>
</gene>
<dbReference type="SUPFAM" id="SSF48239">
    <property type="entry name" value="Terpenoid cyclases/Protein prenyltransferases"/>
    <property type="match status" value="1"/>
</dbReference>
<keyword evidence="2" id="KW-0732">Signal</keyword>
<keyword evidence="5" id="KW-1185">Reference proteome</keyword>
<evidence type="ECO:0000259" key="3">
    <source>
        <dbReference type="SMART" id="SM01360"/>
    </source>
</evidence>
<feature type="signal peptide" evidence="2">
    <location>
        <begin position="1"/>
        <end position="20"/>
    </location>
</feature>
<feature type="domain" description="Alpha-2-macroglobulin" evidence="3">
    <location>
        <begin position="1105"/>
        <end position="1195"/>
    </location>
</feature>
<evidence type="ECO:0000256" key="2">
    <source>
        <dbReference type="SAM" id="SignalP"/>
    </source>
</evidence>
<dbReference type="PANTHER" id="PTHR40094">
    <property type="entry name" value="ALPHA-2-MACROGLOBULIN HOMOLOG"/>
    <property type="match status" value="1"/>
</dbReference>
<evidence type="ECO:0000313" key="4">
    <source>
        <dbReference type="EMBL" id="MCO6026039.1"/>
    </source>
</evidence>